<evidence type="ECO:0000256" key="5">
    <source>
        <dbReference type="ARBA" id="ARBA00022723"/>
    </source>
</evidence>
<comment type="catalytic activity">
    <reaction evidence="10">
        <text>8-oxo-dGTP + H2O = 8-oxo-dGMP + diphosphate + H(+)</text>
        <dbReference type="Rhea" id="RHEA:31575"/>
        <dbReference type="ChEBI" id="CHEBI:15377"/>
        <dbReference type="ChEBI" id="CHEBI:15378"/>
        <dbReference type="ChEBI" id="CHEBI:33019"/>
        <dbReference type="ChEBI" id="CHEBI:63224"/>
        <dbReference type="ChEBI" id="CHEBI:77896"/>
        <dbReference type="EC" id="3.6.1.55"/>
    </reaction>
</comment>
<comment type="cofactor">
    <cofactor evidence="1">
        <name>Mg(2+)</name>
        <dbReference type="ChEBI" id="CHEBI:18420"/>
    </cofactor>
</comment>
<dbReference type="EC" id="3.6.1.55" evidence="11"/>
<dbReference type="PANTHER" id="PTHR47707">
    <property type="entry name" value="8-OXO-DGTP DIPHOSPHATASE"/>
    <property type="match status" value="1"/>
</dbReference>
<evidence type="ECO:0000259" key="12">
    <source>
        <dbReference type="PROSITE" id="PS51462"/>
    </source>
</evidence>
<dbReference type="PROSITE" id="PS00893">
    <property type="entry name" value="NUDIX_BOX"/>
    <property type="match status" value="1"/>
</dbReference>
<evidence type="ECO:0000256" key="10">
    <source>
        <dbReference type="ARBA" id="ARBA00035861"/>
    </source>
</evidence>
<keyword evidence="9" id="KW-0234">DNA repair</keyword>
<evidence type="ECO:0000256" key="7">
    <source>
        <dbReference type="ARBA" id="ARBA00022801"/>
    </source>
</evidence>
<dbReference type="SUPFAM" id="SSF55811">
    <property type="entry name" value="Nudix"/>
    <property type="match status" value="1"/>
</dbReference>
<evidence type="ECO:0000256" key="1">
    <source>
        <dbReference type="ARBA" id="ARBA00001946"/>
    </source>
</evidence>
<proteinExistence type="inferred from homology"/>
<organism evidence="13 14">
    <name type="scientific">Nocardioides bizhenqiangii</name>
    <dbReference type="NCBI Taxonomy" id="3095076"/>
    <lineage>
        <taxon>Bacteria</taxon>
        <taxon>Bacillati</taxon>
        <taxon>Actinomycetota</taxon>
        <taxon>Actinomycetes</taxon>
        <taxon>Propionibacteriales</taxon>
        <taxon>Nocardioidaceae</taxon>
        <taxon>Nocardioides</taxon>
    </lineage>
</organism>
<dbReference type="InterPro" id="IPR047127">
    <property type="entry name" value="MutT-like"/>
</dbReference>
<evidence type="ECO:0000256" key="2">
    <source>
        <dbReference type="ARBA" id="ARBA00005582"/>
    </source>
</evidence>
<evidence type="ECO:0000256" key="11">
    <source>
        <dbReference type="ARBA" id="ARBA00038905"/>
    </source>
</evidence>
<dbReference type="InterPro" id="IPR000086">
    <property type="entry name" value="NUDIX_hydrolase_dom"/>
</dbReference>
<keyword evidence="4" id="KW-0235">DNA replication</keyword>
<evidence type="ECO:0000256" key="6">
    <source>
        <dbReference type="ARBA" id="ARBA00022763"/>
    </source>
</evidence>
<evidence type="ECO:0000256" key="8">
    <source>
        <dbReference type="ARBA" id="ARBA00022842"/>
    </source>
</evidence>
<sequence>MHKVVVGALVREGRVLLVHRRPDKRAYPDVWELPGGVMETGESELGALARELQEELDVQIATGSASHLCRVTAGPEEESALLSAWLVREWHGTPANVAPEEHDDIGWFGLEELPPPAHLDVRRALVNAIRNPGP</sequence>
<keyword evidence="3" id="KW-0515">Mutator protein</keyword>
<reference evidence="14" key="1">
    <citation type="submission" date="2023-12" db="EMBL/GenBank/DDBJ databases">
        <title>Novel species in genus Nocardioides.</title>
        <authorList>
            <person name="Zhou H."/>
        </authorList>
    </citation>
    <scope>NUCLEOTIDE SEQUENCE [LARGE SCALE GENOMIC DNA]</scope>
    <source>
        <strain evidence="14">HM61</strain>
    </source>
</reference>
<dbReference type="Pfam" id="PF00293">
    <property type="entry name" value="NUDIX"/>
    <property type="match status" value="1"/>
</dbReference>
<keyword evidence="6" id="KW-0227">DNA damage</keyword>
<dbReference type="PANTHER" id="PTHR47707:SF1">
    <property type="entry name" value="NUDIX HYDROLASE FAMILY PROTEIN"/>
    <property type="match status" value="1"/>
</dbReference>
<name>A0ABZ0ZR28_9ACTN</name>
<keyword evidence="7" id="KW-0378">Hydrolase</keyword>
<dbReference type="PROSITE" id="PS51462">
    <property type="entry name" value="NUDIX"/>
    <property type="match status" value="1"/>
</dbReference>
<dbReference type="Proteomes" id="UP001327225">
    <property type="component" value="Chromosome"/>
</dbReference>
<feature type="domain" description="Nudix hydrolase" evidence="12">
    <location>
        <begin position="1"/>
        <end position="129"/>
    </location>
</feature>
<keyword evidence="8" id="KW-0460">Magnesium</keyword>
<dbReference type="Gene3D" id="3.90.79.10">
    <property type="entry name" value="Nucleoside Triphosphate Pyrophosphohydrolase"/>
    <property type="match status" value="1"/>
</dbReference>
<accession>A0ABZ0ZR28</accession>
<dbReference type="InterPro" id="IPR020084">
    <property type="entry name" value="NUDIX_hydrolase_CS"/>
</dbReference>
<gene>
    <name evidence="13" type="ORF">SHK19_21595</name>
</gene>
<comment type="similarity">
    <text evidence="2">Belongs to the Nudix hydrolase family.</text>
</comment>
<evidence type="ECO:0000256" key="9">
    <source>
        <dbReference type="ARBA" id="ARBA00023204"/>
    </source>
</evidence>
<evidence type="ECO:0000313" key="13">
    <source>
        <dbReference type="EMBL" id="WQQ26535.1"/>
    </source>
</evidence>
<dbReference type="InterPro" id="IPR015797">
    <property type="entry name" value="NUDIX_hydrolase-like_dom_sf"/>
</dbReference>
<keyword evidence="5" id="KW-0479">Metal-binding</keyword>
<protein>
    <recommendedName>
        <fullName evidence="11">8-oxo-dGTP diphosphatase</fullName>
        <ecNumber evidence="11">3.6.1.55</ecNumber>
    </recommendedName>
</protein>
<keyword evidence="14" id="KW-1185">Reference proteome</keyword>
<dbReference type="RefSeq" id="WP_322937427.1">
    <property type="nucleotide sequence ID" value="NZ_CP141059.1"/>
</dbReference>
<evidence type="ECO:0000313" key="14">
    <source>
        <dbReference type="Proteomes" id="UP001327225"/>
    </source>
</evidence>
<evidence type="ECO:0000256" key="4">
    <source>
        <dbReference type="ARBA" id="ARBA00022705"/>
    </source>
</evidence>
<evidence type="ECO:0000256" key="3">
    <source>
        <dbReference type="ARBA" id="ARBA00022457"/>
    </source>
</evidence>
<dbReference type="EMBL" id="CP141059">
    <property type="protein sequence ID" value="WQQ26535.1"/>
    <property type="molecule type" value="Genomic_DNA"/>
</dbReference>